<feature type="domain" description="Tyr recombinase" evidence="2">
    <location>
        <begin position="193"/>
        <end position="462"/>
    </location>
</feature>
<accession>A0ABR6YU29</accession>
<dbReference type="InterPro" id="IPR013762">
    <property type="entry name" value="Integrase-like_cat_sf"/>
</dbReference>
<evidence type="ECO:0000259" key="2">
    <source>
        <dbReference type="PROSITE" id="PS51898"/>
    </source>
</evidence>
<name>A0ABR6YU29_9FIRM</name>
<reference evidence="3 4" key="1">
    <citation type="journal article" date="2020" name="mSystems">
        <title>Defining Genomic and Predicted Metabolic Features of the Acetobacterium Genus.</title>
        <authorList>
            <person name="Ross D.E."/>
            <person name="Marshall C.W."/>
            <person name="Gulliver D."/>
            <person name="May H.D."/>
            <person name="Norman R.S."/>
        </authorList>
    </citation>
    <scope>NUCLEOTIDE SEQUENCE [LARGE SCALE GENOMIC DNA]</scope>
    <source>
        <strain evidence="3 4">DSM 4132</strain>
    </source>
</reference>
<dbReference type="Pfam" id="PF00589">
    <property type="entry name" value="Phage_integrase"/>
    <property type="match status" value="1"/>
</dbReference>
<protein>
    <submittedName>
        <fullName evidence="3">Tyrosine-type recombinase/integrase</fullName>
    </submittedName>
</protein>
<organism evidence="3 4">
    <name type="scientific">Acetobacterium malicum</name>
    <dbReference type="NCBI Taxonomy" id="52692"/>
    <lineage>
        <taxon>Bacteria</taxon>
        <taxon>Bacillati</taxon>
        <taxon>Bacillota</taxon>
        <taxon>Clostridia</taxon>
        <taxon>Eubacteriales</taxon>
        <taxon>Eubacteriaceae</taxon>
        <taxon>Acetobacterium</taxon>
    </lineage>
</organism>
<dbReference type="InterPro" id="IPR002104">
    <property type="entry name" value="Integrase_catalytic"/>
</dbReference>
<dbReference type="NCBIfam" id="NF040693">
    <property type="entry name" value="recomb_GmtY"/>
    <property type="match status" value="1"/>
</dbReference>
<keyword evidence="4" id="KW-1185">Reference proteome</keyword>
<dbReference type="Gene3D" id="1.10.443.10">
    <property type="entry name" value="Intergrase catalytic core"/>
    <property type="match status" value="1"/>
</dbReference>
<gene>
    <name evidence="3" type="ORF">GH811_03540</name>
</gene>
<proteinExistence type="predicted"/>
<keyword evidence="1" id="KW-0233">DNA recombination</keyword>
<dbReference type="EMBL" id="WJBE01000002">
    <property type="protein sequence ID" value="MBC3898685.1"/>
    <property type="molecule type" value="Genomic_DNA"/>
</dbReference>
<sequence length="484" mass="56412">MKHVRVNAKTFRDNSGKYINLPTILIERNDEVQVFKQLHEYQIKYYFKSSSWHEKLIQATGLLLDYMEANQTNYTSAKEFFETFRMALYSGTINECGNDPSRLYWLPKRTATADPLVSALNGFSDWLFNEYGASQLNPWREASTYEQKLKWMALVNKSHRSFLGHLDDSLNMTERAKVVRNVMNNRKPIATFDETKAFPENKINELLFEGFRKTRKGISLSPIDQYNWRDIAITILMHYGGLRHSEVFHLWMDDVYPSPKDPGLAVVRIYHPSEGKAPEDFKDPISGRFITNRESYLQLKYGLLPRNKYPASDKLFAGWKEPMLNDGNDKYINVFWAPQKWGYIFMDVWKMYIKQRRLQGIKDIHPFAFVSFHPKYKGEMMSLRTQRESHAKAVRKIGLTVCKGKGTTEHGHRHSYGQRLANAGIDKYTIRVAMHHKSIESQDVYTTPSISTITSSLSKATDSLESGIKLPMEEELESWFREEF</sequence>
<dbReference type="SUPFAM" id="SSF56349">
    <property type="entry name" value="DNA breaking-rejoining enzymes"/>
    <property type="match status" value="1"/>
</dbReference>
<comment type="caution">
    <text evidence="3">The sequence shown here is derived from an EMBL/GenBank/DDBJ whole genome shotgun (WGS) entry which is preliminary data.</text>
</comment>
<evidence type="ECO:0000313" key="3">
    <source>
        <dbReference type="EMBL" id="MBC3898685.1"/>
    </source>
</evidence>
<dbReference type="PROSITE" id="PS51898">
    <property type="entry name" value="TYR_RECOMBINASE"/>
    <property type="match status" value="1"/>
</dbReference>
<evidence type="ECO:0000256" key="1">
    <source>
        <dbReference type="ARBA" id="ARBA00023172"/>
    </source>
</evidence>
<dbReference type="Proteomes" id="UP000622405">
    <property type="component" value="Unassembled WGS sequence"/>
</dbReference>
<dbReference type="InterPro" id="IPR011010">
    <property type="entry name" value="DNA_brk_join_enz"/>
</dbReference>
<evidence type="ECO:0000313" key="4">
    <source>
        <dbReference type="Proteomes" id="UP000622405"/>
    </source>
</evidence>
<dbReference type="CDD" id="cd00397">
    <property type="entry name" value="DNA_BRE_C"/>
    <property type="match status" value="1"/>
</dbReference>